<proteinExistence type="predicted"/>
<name>A0B531_METTP</name>
<keyword evidence="1" id="KW-0472">Membrane</keyword>
<dbReference type="HOGENOM" id="CLU_1352137_0_0_2"/>
<dbReference type="EMBL" id="CP000477">
    <property type="protein sequence ID" value="ABK13805.1"/>
    <property type="molecule type" value="Genomic_DNA"/>
</dbReference>
<dbReference type="InterPro" id="IPR043826">
    <property type="entry name" value="DUF5803"/>
</dbReference>
<keyword evidence="1" id="KW-1133">Transmembrane helix</keyword>
<dbReference type="STRING" id="349307.Mthe_0002"/>
<accession>A0B531</accession>
<dbReference type="OrthoDB" id="147790at2157"/>
<keyword evidence="3" id="KW-1185">Reference proteome</keyword>
<sequence>MLFALALSLLILTSGSRSIELNNATVIDLAEGKAVIEQPVSGKIFNITAIARIENISVIHNSHTARCSVEESFWRGVYRYRITADSPVSGILRYEAPLRGQQFISPIVLNGTVVVAIPEGYTTGARALGIPRPEPYEIFHENRTVVVWRLERESIVEVGFYRNDAPQILGYFFVLLLAAGIFLAAGYYSSIKKLEAMRRGLK</sequence>
<evidence type="ECO:0000313" key="2">
    <source>
        <dbReference type="EMBL" id="ABK13805.1"/>
    </source>
</evidence>
<keyword evidence="1" id="KW-0812">Transmembrane</keyword>
<evidence type="ECO:0000256" key="1">
    <source>
        <dbReference type="SAM" id="Phobius"/>
    </source>
</evidence>
<gene>
    <name evidence="2" type="ordered locus">Mthe_0002</name>
</gene>
<reference evidence="2 3" key="1">
    <citation type="submission" date="2006-10" db="EMBL/GenBank/DDBJ databases">
        <title>Complete sequence of Methanosaeta thermophila PT.</title>
        <authorList>
            <consortium name="US DOE Joint Genome Institute"/>
            <person name="Copeland A."/>
            <person name="Lucas S."/>
            <person name="Lapidus A."/>
            <person name="Barry K."/>
            <person name="Detter J.C."/>
            <person name="Glavina del Rio T."/>
            <person name="Hammon N."/>
            <person name="Israni S."/>
            <person name="Pitluck S."/>
            <person name="Chain P."/>
            <person name="Malfatti S."/>
            <person name="Shin M."/>
            <person name="Vergez L."/>
            <person name="Schmutz J."/>
            <person name="Larimer F."/>
            <person name="Land M."/>
            <person name="Hauser L."/>
            <person name="Kyrpides N."/>
            <person name="Kim E."/>
            <person name="Smith K.S."/>
            <person name="Ingram-Smith C."/>
            <person name="Richardson P."/>
        </authorList>
    </citation>
    <scope>NUCLEOTIDE SEQUENCE [LARGE SCALE GENOMIC DNA]</scope>
    <source>
        <strain evidence="3">DSM 6194 / JCM 14653 / NBRC 101360 / PT</strain>
    </source>
</reference>
<dbReference type="Proteomes" id="UP000000674">
    <property type="component" value="Chromosome"/>
</dbReference>
<dbReference type="Pfam" id="PF19119">
    <property type="entry name" value="DUF5803"/>
    <property type="match status" value="1"/>
</dbReference>
<dbReference type="GeneID" id="4462857"/>
<dbReference type="KEGG" id="mtp:Mthe_0002"/>
<evidence type="ECO:0000313" key="3">
    <source>
        <dbReference type="Proteomes" id="UP000000674"/>
    </source>
</evidence>
<feature type="transmembrane region" description="Helical" evidence="1">
    <location>
        <begin position="168"/>
        <end position="189"/>
    </location>
</feature>
<organism evidence="2 3">
    <name type="scientific">Methanothrix thermoacetophila (strain DSM 6194 / JCM 14653 / NBRC 101360 / PT)</name>
    <name type="common">Methanosaeta thermophila</name>
    <dbReference type="NCBI Taxonomy" id="349307"/>
    <lineage>
        <taxon>Archaea</taxon>
        <taxon>Methanobacteriati</taxon>
        <taxon>Methanobacteriota</taxon>
        <taxon>Stenosarchaea group</taxon>
        <taxon>Methanomicrobia</taxon>
        <taxon>Methanotrichales</taxon>
        <taxon>Methanotrichaceae</taxon>
        <taxon>Methanothrix</taxon>
    </lineage>
</organism>
<dbReference type="AlphaFoldDB" id="A0B531"/>
<protein>
    <submittedName>
        <fullName evidence="2">Uncharacterized protein</fullName>
    </submittedName>
</protein>
<dbReference type="RefSeq" id="WP_011695206.1">
    <property type="nucleotide sequence ID" value="NC_008553.1"/>
</dbReference>